<dbReference type="InterPro" id="IPR029069">
    <property type="entry name" value="HotDog_dom_sf"/>
</dbReference>
<dbReference type="OrthoDB" id="9798208at2"/>
<dbReference type="STRING" id="375175.AYR53_04380"/>
<dbReference type="SUPFAM" id="SSF54637">
    <property type="entry name" value="Thioesterase/thiol ester dehydrase-isomerase"/>
    <property type="match status" value="1"/>
</dbReference>
<evidence type="ECO:0000313" key="3">
    <source>
        <dbReference type="EMBL" id="ANK62070.1"/>
    </source>
</evidence>
<dbReference type="InterPro" id="IPR006683">
    <property type="entry name" value="Thioestr_dom"/>
</dbReference>
<organism evidence="3 4">
    <name type="scientific">Loigolactobacillus backii</name>
    <dbReference type="NCBI Taxonomy" id="375175"/>
    <lineage>
        <taxon>Bacteria</taxon>
        <taxon>Bacillati</taxon>
        <taxon>Bacillota</taxon>
        <taxon>Bacilli</taxon>
        <taxon>Lactobacillales</taxon>
        <taxon>Lactobacillaceae</taxon>
        <taxon>Loigolactobacillus</taxon>
    </lineage>
</organism>
<evidence type="ECO:0000256" key="2">
    <source>
        <dbReference type="ARBA" id="ARBA00022801"/>
    </source>
</evidence>
<dbReference type="GeneID" id="42981478"/>
<sequence>MNLIEFLGIETVKQTAEQVVLRLPVTDQLKQPFGLVHGGINAVLAETAASLGANESARAWHKIAVGVDLEVHHLRAVQAGVLEATATPIHAGKTVQAWQVELTETTKQVVTASATVTLLLQKQARV</sequence>
<dbReference type="EMBL" id="CP014873">
    <property type="protein sequence ID" value="ANK62070.1"/>
    <property type="molecule type" value="Genomic_DNA"/>
</dbReference>
<reference evidence="3 4" key="1">
    <citation type="submission" date="2016-03" db="EMBL/GenBank/DDBJ databases">
        <title>Pediococcus and Lactobacillus from brewery environment - whole genome sequencing and assembly.</title>
        <authorList>
            <person name="Behr J."/>
            <person name="Geissler A.J."/>
            <person name="Vogel R.F."/>
        </authorList>
    </citation>
    <scope>NUCLEOTIDE SEQUENCE [LARGE SCALE GENOMIC DNA]</scope>
    <source>
        <strain evidence="3 4">TMW 1.1989</strain>
    </source>
</reference>
<protein>
    <submittedName>
        <fullName evidence="3">Aromatic compound catabolic protein</fullName>
    </submittedName>
</protein>
<keyword evidence="2" id="KW-0378">Hydrolase</keyword>
<proteinExistence type="inferred from homology"/>
<dbReference type="Gene3D" id="3.10.129.10">
    <property type="entry name" value="Hotdog Thioesterase"/>
    <property type="match status" value="1"/>
</dbReference>
<evidence type="ECO:0000313" key="4">
    <source>
        <dbReference type="Proteomes" id="UP000078582"/>
    </source>
</evidence>
<dbReference type="CDD" id="cd03443">
    <property type="entry name" value="PaaI_thioesterase"/>
    <property type="match status" value="1"/>
</dbReference>
<dbReference type="PANTHER" id="PTHR43240">
    <property type="entry name" value="1,4-DIHYDROXY-2-NAPHTHOYL-COA THIOESTERASE 1"/>
    <property type="match status" value="1"/>
</dbReference>
<dbReference type="Proteomes" id="UP000078582">
    <property type="component" value="Chromosome"/>
</dbReference>
<dbReference type="GO" id="GO:0061522">
    <property type="term" value="F:1,4-dihydroxy-2-naphthoyl-CoA thioesterase activity"/>
    <property type="evidence" value="ECO:0007669"/>
    <property type="project" value="TreeGrafter"/>
</dbReference>
<dbReference type="InterPro" id="IPR003736">
    <property type="entry name" value="PAAI_dom"/>
</dbReference>
<dbReference type="PANTHER" id="PTHR43240:SF5">
    <property type="entry name" value="1,4-DIHYDROXY-2-NAPHTHOYL-COA THIOESTERASE 1"/>
    <property type="match status" value="1"/>
</dbReference>
<dbReference type="RefSeq" id="WP_068279085.1">
    <property type="nucleotide sequence ID" value="NZ_CP014873.1"/>
</dbReference>
<evidence type="ECO:0000256" key="1">
    <source>
        <dbReference type="ARBA" id="ARBA00008324"/>
    </source>
</evidence>
<dbReference type="NCBIfam" id="TIGR00369">
    <property type="entry name" value="unchar_dom_1"/>
    <property type="match status" value="1"/>
</dbReference>
<accession>A0A192H136</accession>
<keyword evidence="4" id="KW-1185">Reference proteome</keyword>
<dbReference type="GO" id="GO:0005829">
    <property type="term" value="C:cytosol"/>
    <property type="evidence" value="ECO:0007669"/>
    <property type="project" value="TreeGrafter"/>
</dbReference>
<name>A0A192H136_9LACO</name>
<dbReference type="Pfam" id="PF03061">
    <property type="entry name" value="4HBT"/>
    <property type="match status" value="1"/>
</dbReference>
<dbReference type="AlphaFoldDB" id="A0A192H136"/>
<comment type="similarity">
    <text evidence="1">Belongs to the thioesterase PaaI family.</text>
</comment>
<gene>
    <name evidence="3" type="ORF">AYR53_04380</name>
</gene>